<gene>
    <name evidence="3" type="ORF">B5G41_04195</name>
</gene>
<dbReference type="PANTHER" id="PTHR43283">
    <property type="entry name" value="BETA-LACTAMASE-RELATED"/>
    <property type="match status" value="1"/>
</dbReference>
<dbReference type="Pfam" id="PF00144">
    <property type="entry name" value="Beta-lactamase"/>
    <property type="match status" value="1"/>
</dbReference>
<dbReference type="AlphaFoldDB" id="A0A1Y3R1K9"/>
<evidence type="ECO:0000256" key="1">
    <source>
        <dbReference type="SAM" id="SignalP"/>
    </source>
</evidence>
<feature type="chain" id="PRO_5013141899" description="Beta-lactamase-related domain-containing protein" evidence="1">
    <location>
        <begin position="23"/>
        <end position="360"/>
    </location>
</feature>
<keyword evidence="1" id="KW-0732">Signal</keyword>
<reference evidence="4" key="1">
    <citation type="submission" date="2017-04" db="EMBL/GenBank/DDBJ databases">
        <title>Function of individual gut microbiota members based on whole genome sequencing of pure cultures obtained from chicken caecum.</title>
        <authorList>
            <person name="Medvecky M."/>
            <person name="Cejkova D."/>
            <person name="Polansky O."/>
            <person name="Karasova D."/>
            <person name="Kubasova T."/>
            <person name="Cizek A."/>
            <person name="Rychlik I."/>
        </authorList>
    </citation>
    <scope>NUCLEOTIDE SEQUENCE [LARGE SCALE GENOMIC DNA]</scope>
    <source>
        <strain evidence="4">An90</strain>
    </source>
</reference>
<evidence type="ECO:0000259" key="2">
    <source>
        <dbReference type="Pfam" id="PF00144"/>
    </source>
</evidence>
<dbReference type="PANTHER" id="PTHR43283:SF7">
    <property type="entry name" value="BETA-LACTAMASE-RELATED DOMAIN-CONTAINING PROTEIN"/>
    <property type="match status" value="1"/>
</dbReference>
<dbReference type="EMBL" id="NFHB01000002">
    <property type="protein sequence ID" value="OUN04517.1"/>
    <property type="molecule type" value="Genomic_DNA"/>
</dbReference>
<comment type="caution">
    <text evidence="3">The sequence shown here is derived from an EMBL/GenBank/DDBJ whole genome shotgun (WGS) entry which is preliminary data.</text>
</comment>
<dbReference type="SUPFAM" id="SSF56601">
    <property type="entry name" value="beta-lactamase/transpeptidase-like"/>
    <property type="match status" value="1"/>
</dbReference>
<sequence>MNKLLLLSLFCIVCALPVGAHAVNPSAEYPAAGENGHPLPRRQADAALRAAVRQYLSEVEKAGIEQHSLMILHHGDVVAERWMHEGAPGKPQYVYSVSKTVNSLAVAIAIGEGRLSLDDKVISFFPDKLPDSVSGNLKNMEVRHLLSMSCGHDRDRLDLVRSSDEDWVGQFLSYPVVHAPGKVFVYNNLASYMLSAIVQRVSGQKVCDYLTPRLFRPLGIGGIKWQESPQGINCGGWGLFLKTEDMAKIGQLLLQNGMWEGKRILPAWWVGEATREQVSNISPGTPADQVATLRATSQWAQGYGYQLWRSLDGCYRADGAYGQYIVVAPRQDAVVVVTEYTDRGGTQLDLIWKYLLPALD</sequence>
<dbReference type="InterPro" id="IPR050789">
    <property type="entry name" value="Diverse_Enzym_Activities"/>
</dbReference>
<name>A0A1Y3R1K9_9BACT</name>
<proteinExistence type="predicted"/>
<dbReference type="Proteomes" id="UP000195772">
    <property type="component" value="Unassembled WGS sequence"/>
</dbReference>
<evidence type="ECO:0000313" key="4">
    <source>
        <dbReference type="Proteomes" id="UP000195772"/>
    </source>
</evidence>
<feature type="domain" description="Beta-lactamase-related" evidence="2">
    <location>
        <begin position="61"/>
        <end position="337"/>
    </location>
</feature>
<protein>
    <recommendedName>
        <fullName evidence="2">Beta-lactamase-related domain-containing protein</fullName>
    </recommendedName>
</protein>
<evidence type="ECO:0000313" key="3">
    <source>
        <dbReference type="EMBL" id="OUN04517.1"/>
    </source>
</evidence>
<dbReference type="Gene3D" id="3.40.710.10">
    <property type="entry name" value="DD-peptidase/beta-lactamase superfamily"/>
    <property type="match status" value="1"/>
</dbReference>
<organism evidence="3 4">
    <name type="scientific">Alistipes onderdonkii</name>
    <dbReference type="NCBI Taxonomy" id="328813"/>
    <lineage>
        <taxon>Bacteria</taxon>
        <taxon>Pseudomonadati</taxon>
        <taxon>Bacteroidota</taxon>
        <taxon>Bacteroidia</taxon>
        <taxon>Bacteroidales</taxon>
        <taxon>Rikenellaceae</taxon>
        <taxon>Alistipes</taxon>
    </lineage>
</organism>
<dbReference type="OrthoDB" id="9773047at2"/>
<feature type="signal peptide" evidence="1">
    <location>
        <begin position="1"/>
        <end position="22"/>
    </location>
</feature>
<dbReference type="RefSeq" id="WP_087401435.1">
    <property type="nucleotide sequence ID" value="NZ_BAAFKZ010000005.1"/>
</dbReference>
<dbReference type="InterPro" id="IPR001466">
    <property type="entry name" value="Beta-lactam-related"/>
</dbReference>
<dbReference type="InterPro" id="IPR012338">
    <property type="entry name" value="Beta-lactam/transpept-like"/>
</dbReference>
<dbReference type="eggNOG" id="COG1680">
    <property type="taxonomic scope" value="Bacteria"/>
</dbReference>
<accession>A0A1Y3R1K9</accession>